<keyword evidence="2" id="KW-0812">Transmembrane</keyword>
<dbReference type="Pfam" id="PF00990">
    <property type="entry name" value="GGDEF"/>
    <property type="match status" value="1"/>
</dbReference>
<dbReference type="EMBL" id="VFSU01000024">
    <property type="protein sequence ID" value="TPE61111.1"/>
    <property type="molecule type" value="Genomic_DNA"/>
</dbReference>
<dbReference type="InterPro" id="IPR000700">
    <property type="entry name" value="PAS-assoc_C"/>
</dbReference>
<keyword evidence="8" id="KW-1185">Reference proteome</keyword>
<dbReference type="SMART" id="SM00052">
    <property type="entry name" value="EAL"/>
    <property type="match status" value="1"/>
</dbReference>
<dbReference type="CDD" id="cd01949">
    <property type="entry name" value="GGDEF"/>
    <property type="match status" value="1"/>
</dbReference>
<accession>A0A501XKB8</accession>
<dbReference type="InterPro" id="IPR001633">
    <property type="entry name" value="EAL_dom"/>
</dbReference>
<protein>
    <submittedName>
        <fullName evidence="7">EAL domain-containing protein</fullName>
    </submittedName>
</protein>
<evidence type="ECO:0000259" key="3">
    <source>
        <dbReference type="PROSITE" id="PS50112"/>
    </source>
</evidence>
<dbReference type="PROSITE" id="PS50887">
    <property type="entry name" value="GGDEF"/>
    <property type="match status" value="1"/>
</dbReference>
<organism evidence="7 8">
    <name type="scientific">Sandaracinobacter neustonicus</name>
    <dbReference type="NCBI Taxonomy" id="1715348"/>
    <lineage>
        <taxon>Bacteria</taxon>
        <taxon>Pseudomonadati</taxon>
        <taxon>Pseudomonadota</taxon>
        <taxon>Alphaproteobacteria</taxon>
        <taxon>Sphingomonadales</taxon>
        <taxon>Sphingosinicellaceae</taxon>
        <taxon>Sandaracinobacter</taxon>
    </lineage>
</organism>
<dbReference type="Proteomes" id="UP000319897">
    <property type="component" value="Unassembled WGS sequence"/>
</dbReference>
<dbReference type="AlphaFoldDB" id="A0A501XKB8"/>
<feature type="domain" description="EAL" evidence="5">
    <location>
        <begin position="541"/>
        <end position="792"/>
    </location>
</feature>
<dbReference type="InterPro" id="IPR052155">
    <property type="entry name" value="Biofilm_reg_signaling"/>
</dbReference>
<feature type="transmembrane region" description="Helical" evidence="2">
    <location>
        <begin position="57"/>
        <end position="80"/>
    </location>
</feature>
<feature type="transmembrane region" description="Helical" evidence="2">
    <location>
        <begin position="179"/>
        <end position="196"/>
    </location>
</feature>
<dbReference type="CDD" id="cd01948">
    <property type="entry name" value="EAL"/>
    <property type="match status" value="1"/>
</dbReference>
<dbReference type="SUPFAM" id="SSF55785">
    <property type="entry name" value="PYP-like sensor domain (PAS domain)"/>
    <property type="match status" value="1"/>
</dbReference>
<dbReference type="OrthoDB" id="9814202at2"/>
<gene>
    <name evidence="7" type="ORF">FJQ54_09455</name>
</gene>
<dbReference type="CDD" id="cd00130">
    <property type="entry name" value="PAS"/>
    <property type="match status" value="1"/>
</dbReference>
<feature type="transmembrane region" description="Helical" evidence="2">
    <location>
        <begin position="154"/>
        <end position="174"/>
    </location>
</feature>
<dbReference type="PROSITE" id="PS50113">
    <property type="entry name" value="PAC"/>
    <property type="match status" value="1"/>
</dbReference>
<dbReference type="InterPro" id="IPR035965">
    <property type="entry name" value="PAS-like_dom_sf"/>
</dbReference>
<name>A0A501XKB8_9SPHN</name>
<evidence type="ECO:0000313" key="7">
    <source>
        <dbReference type="EMBL" id="TPE61111.1"/>
    </source>
</evidence>
<evidence type="ECO:0000256" key="1">
    <source>
        <dbReference type="SAM" id="MobiDB-lite"/>
    </source>
</evidence>
<reference evidence="7 8" key="1">
    <citation type="submission" date="2019-06" db="EMBL/GenBank/DDBJ databases">
        <authorList>
            <person name="Lee I."/>
            <person name="Jang G.I."/>
            <person name="Hwang C.Y."/>
        </authorList>
    </citation>
    <scope>NUCLEOTIDE SEQUENCE [LARGE SCALE GENOMIC DNA]</scope>
    <source>
        <strain evidence="7 8">PAMC 28131</strain>
    </source>
</reference>
<dbReference type="SUPFAM" id="SSF141868">
    <property type="entry name" value="EAL domain-like"/>
    <property type="match status" value="1"/>
</dbReference>
<feature type="domain" description="PAC" evidence="4">
    <location>
        <begin position="311"/>
        <end position="365"/>
    </location>
</feature>
<dbReference type="InterPro" id="IPR035919">
    <property type="entry name" value="EAL_sf"/>
</dbReference>
<feature type="domain" description="GGDEF" evidence="6">
    <location>
        <begin position="392"/>
        <end position="532"/>
    </location>
</feature>
<comment type="caution">
    <text evidence="7">The sequence shown here is derived from an EMBL/GenBank/DDBJ whole genome shotgun (WGS) entry which is preliminary data.</text>
</comment>
<dbReference type="Gene3D" id="3.30.70.270">
    <property type="match status" value="1"/>
</dbReference>
<dbReference type="InterPro" id="IPR043128">
    <property type="entry name" value="Rev_trsase/Diguanyl_cyclase"/>
</dbReference>
<evidence type="ECO:0000259" key="6">
    <source>
        <dbReference type="PROSITE" id="PS50887"/>
    </source>
</evidence>
<dbReference type="Gene3D" id="3.20.20.450">
    <property type="entry name" value="EAL domain"/>
    <property type="match status" value="1"/>
</dbReference>
<dbReference type="InterPro" id="IPR000160">
    <property type="entry name" value="GGDEF_dom"/>
</dbReference>
<dbReference type="Gene3D" id="3.30.450.20">
    <property type="entry name" value="PAS domain"/>
    <property type="match status" value="1"/>
</dbReference>
<dbReference type="SUPFAM" id="SSF55073">
    <property type="entry name" value="Nucleotide cyclase"/>
    <property type="match status" value="1"/>
</dbReference>
<dbReference type="Pfam" id="PF00563">
    <property type="entry name" value="EAL"/>
    <property type="match status" value="1"/>
</dbReference>
<feature type="transmembrane region" description="Helical" evidence="2">
    <location>
        <begin position="86"/>
        <end position="105"/>
    </location>
</feature>
<feature type="compositionally biased region" description="Basic and acidic residues" evidence="1">
    <location>
        <begin position="800"/>
        <end position="809"/>
    </location>
</feature>
<dbReference type="InterPro" id="IPR029787">
    <property type="entry name" value="Nucleotide_cyclase"/>
</dbReference>
<keyword evidence="2" id="KW-0472">Membrane</keyword>
<evidence type="ECO:0000259" key="5">
    <source>
        <dbReference type="PROSITE" id="PS50883"/>
    </source>
</evidence>
<dbReference type="PANTHER" id="PTHR44757">
    <property type="entry name" value="DIGUANYLATE CYCLASE DGCP"/>
    <property type="match status" value="1"/>
</dbReference>
<dbReference type="PROSITE" id="PS50112">
    <property type="entry name" value="PAS"/>
    <property type="match status" value="1"/>
</dbReference>
<evidence type="ECO:0000313" key="8">
    <source>
        <dbReference type="Proteomes" id="UP000319897"/>
    </source>
</evidence>
<feature type="transmembrane region" description="Helical" evidence="2">
    <location>
        <begin position="126"/>
        <end position="148"/>
    </location>
</feature>
<dbReference type="InterPro" id="IPR000014">
    <property type="entry name" value="PAS"/>
</dbReference>
<evidence type="ECO:0000259" key="4">
    <source>
        <dbReference type="PROSITE" id="PS50113"/>
    </source>
</evidence>
<keyword evidence="2" id="KW-1133">Transmembrane helix</keyword>
<dbReference type="NCBIfam" id="TIGR00229">
    <property type="entry name" value="sensory_box"/>
    <property type="match status" value="1"/>
</dbReference>
<proteinExistence type="predicted"/>
<dbReference type="Pfam" id="PF08448">
    <property type="entry name" value="PAS_4"/>
    <property type="match status" value="1"/>
</dbReference>
<dbReference type="PANTHER" id="PTHR44757:SF10">
    <property type="entry name" value="MEMBRANE PROTEIN"/>
    <property type="match status" value="1"/>
</dbReference>
<sequence length="836" mass="91213">MGAFHVYATEWAAGPMTIMFKPPAADRARFGWRDLLTLGAEDDPFWRRVRRNQLGYVARYLPVLAPVMLFYGAIVVVAFAPLANPFVFSFWLIVQVLLALRWLFLRTTRGILGRSPRPSRAFMLRLLAEMAVCGIAWGLLFADILPVAEASDSMLVVATAIAAIGAMAITTAVFPLGTLTLTVPVLLGVGVGLQGMGSGQFWMAQALLAGFVVMSVRGTTLTSFALLGRVRAEQQLVAQEEVVRLLLNEYDTNGSEWLFEINADGRVTFVSSRFADATGTPVEAVIGRDWRSTLSDHEAARPLFETVARGQPFRDYLIPVDIGGERRWWSLSGTPKFGHMGELLGYRGVGSDVTERQRASQRIAELATFDALTGLVNRRVVHQALAEGLMAGQVALLFIDLDRFKAVNDSLGHGAGDRLLGEVAARIREVVAESGAASGAIGALAGRLGGDEFAVVLRGANLPEAARIGELLIARLSRPYDLESKHASIEASIGLALGPGDGSTVEALMRAADLALYDAKARGRGQVRAYDRAMHQRAEDRRALEFDLKSAIDLNQLRLVYQPVVNALDERVVAFEALLRWRHPIRGEISPAMFIPIAEESGLISRIGAWVLHEAARAAASWPRNIRIAVNLSPLQFDDPKLVETVRLALARANVAAERLELELTESLFLDERSQTAAMLADLKALGVSFALDDFGTGYSSLGYLQKIPFDRIKIDRSFVQTSARGGSEAVAIVQAIVALAGRLGMETTAEGTETRDEFEAMRRLGCTQMQGWHFGRPMALEETHRVLDRNRPLVELVEGPERSGERPVSRLALPMSPEASGRSPMAAARSSLRFH</sequence>
<feature type="region of interest" description="Disordered" evidence="1">
    <location>
        <begin position="799"/>
        <end position="836"/>
    </location>
</feature>
<evidence type="ECO:0000256" key="2">
    <source>
        <dbReference type="SAM" id="Phobius"/>
    </source>
</evidence>
<dbReference type="SMART" id="SM00267">
    <property type="entry name" value="GGDEF"/>
    <property type="match status" value="1"/>
</dbReference>
<feature type="domain" description="PAS" evidence="3">
    <location>
        <begin position="239"/>
        <end position="288"/>
    </location>
</feature>
<dbReference type="InterPro" id="IPR013656">
    <property type="entry name" value="PAS_4"/>
</dbReference>
<dbReference type="RefSeq" id="WP_140928169.1">
    <property type="nucleotide sequence ID" value="NZ_VFSU01000024.1"/>
</dbReference>
<dbReference type="NCBIfam" id="TIGR00254">
    <property type="entry name" value="GGDEF"/>
    <property type="match status" value="1"/>
</dbReference>
<dbReference type="PROSITE" id="PS50883">
    <property type="entry name" value="EAL"/>
    <property type="match status" value="1"/>
</dbReference>